<dbReference type="STRING" id="1131935.PDENDC454_20542"/>
<sequence>MTMFERQSEDLEPLEFSQYFSFVDIDCHDELPPALAPSADTPMLMEAELLSDAVLFQEALTLCTVLEPL</sequence>
<proteinExistence type="predicted"/>
<evidence type="ECO:0000313" key="1">
    <source>
        <dbReference type="EMBL" id="EHQ60407.1"/>
    </source>
</evidence>
<protein>
    <submittedName>
        <fullName evidence="1">Uncharacterized protein</fullName>
    </submittedName>
</protein>
<dbReference type="EMBL" id="AHKH01000072">
    <property type="protein sequence ID" value="EHQ60407.1"/>
    <property type="molecule type" value="Genomic_DNA"/>
</dbReference>
<gene>
    <name evidence="1" type="ORF">PDENDC454_20542</name>
</gene>
<keyword evidence="2" id="KW-1185">Reference proteome</keyword>
<name>H3SKK9_9BACL</name>
<evidence type="ECO:0000313" key="2">
    <source>
        <dbReference type="Proteomes" id="UP000003900"/>
    </source>
</evidence>
<dbReference type="Proteomes" id="UP000003900">
    <property type="component" value="Unassembled WGS sequence"/>
</dbReference>
<organism evidence="1 2">
    <name type="scientific">Paenibacillus dendritiformis C454</name>
    <dbReference type="NCBI Taxonomy" id="1131935"/>
    <lineage>
        <taxon>Bacteria</taxon>
        <taxon>Bacillati</taxon>
        <taxon>Bacillota</taxon>
        <taxon>Bacilli</taxon>
        <taxon>Bacillales</taxon>
        <taxon>Paenibacillaceae</taxon>
        <taxon>Paenibacillus</taxon>
    </lineage>
</organism>
<comment type="caution">
    <text evidence="1">The sequence shown here is derived from an EMBL/GenBank/DDBJ whole genome shotgun (WGS) entry which is preliminary data.</text>
</comment>
<reference evidence="1 2" key="1">
    <citation type="journal article" date="2012" name="J. Bacteriol.">
        <title>Genome Sequence of the Pattern-Forming Social Bacterium Paenibacillus dendritiformis C454 Chiral Morphotype.</title>
        <authorList>
            <person name="Sirota-Madi A."/>
            <person name="Olender T."/>
            <person name="Helman Y."/>
            <person name="Brainis I."/>
            <person name="Finkelshtein A."/>
            <person name="Roth D."/>
            <person name="Hagai E."/>
            <person name="Leshkowitz D."/>
            <person name="Brodsky L."/>
            <person name="Galatenko V."/>
            <person name="Nikolaev V."/>
            <person name="Gutnick D.L."/>
            <person name="Lancet D."/>
            <person name="Ben-Jacob E."/>
        </authorList>
    </citation>
    <scope>NUCLEOTIDE SEQUENCE [LARGE SCALE GENOMIC DNA]</scope>
    <source>
        <strain evidence="1 2">C454</strain>
    </source>
</reference>
<accession>H3SKK9</accession>
<dbReference type="AlphaFoldDB" id="H3SKK9"/>